<sequence>MPFALRPFPTTPPTQVEIQGTSFTEAPKCTTAAFRSPILLLPHTAGFRFSSLVEGFQSRQNYCFPPPSQRGPPKAIRSFQSDFKFSQGA</sequence>
<evidence type="ECO:0000313" key="2">
    <source>
        <dbReference type="Proteomes" id="UP000499080"/>
    </source>
</evidence>
<comment type="caution">
    <text evidence="1">The sequence shown here is derived from an EMBL/GenBank/DDBJ whole genome shotgun (WGS) entry which is preliminary data.</text>
</comment>
<accession>A0A4Y2QMU7</accession>
<dbReference type="Proteomes" id="UP000499080">
    <property type="component" value="Unassembled WGS sequence"/>
</dbReference>
<proteinExistence type="predicted"/>
<keyword evidence="2" id="KW-1185">Reference proteome</keyword>
<dbReference type="EMBL" id="BGPR01014280">
    <property type="protein sequence ID" value="GBN64529.1"/>
    <property type="molecule type" value="Genomic_DNA"/>
</dbReference>
<reference evidence="1 2" key="1">
    <citation type="journal article" date="2019" name="Sci. Rep.">
        <title>Orb-weaving spider Araneus ventricosus genome elucidates the spidroin gene catalogue.</title>
        <authorList>
            <person name="Kono N."/>
            <person name="Nakamura H."/>
            <person name="Ohtoshi R."/>
            <person name="Moran D.A.P."/>
            <person name="Shinohara A."/>
            <person name="Yoshida Y."/>
            <person name="Fujiwara M."/>
            <person name="Mori M."/>
            <person name="Tomita M."/>
            <person name="Arakawa K."/>
        </authorList>
    </citation>
    <scope>NUCLEOTIDE SEQUENCE [LARGE SCALE GENOMIC DNA]</scope>
</reference>
<dbReference type="AlphaFoldDB" id="A0A4Y2QMU7"/>
<evidence type="ECO:0000313" key="1">
    <source>
        <dbReference type="EMBL" id="GBN64529.1"/>
    </source>
</evidence>
<gene>
    <name evidence="1" type="ORF">AVEN_39196_1</name>
</gene>
<organism evidence="1 2">
    <name type="scientific">Araneus ventricosus</name>
    <name type="common">Orbweaver spider</name>
    <name type="synonym">Epeira ventricosa</name>
    <dbReference type="NCBI Taxonomy" id="182803"/>
    <lineage>
        <taxon>Eukaryota</taxon>
        <taxon>Metazoa</taxon>
        <taxon>Ecdysozoa</taxon>
        <taxon>Arthropoda</taxon>
        <taxon>Chelicerata</taxon>
        <taxon>Arachnida</taxon>
        <taxon>Araneae</taxon>
        <taxon>Araneomorphae</taxon>
        <taxon>Entelegynae</taxon>
        <taxon>Araneoidea</taxon>
        <taxon>Araneidae</taxon>
        <taxon>Araneus</taxon>
    </lineage>
</organism>
<name>A0A4Y2QMU7_ARAVE</name>
<protein>
    <submittedName>
        <fullName evidence="1">Uncharacterized protein</fullName>
    </submittedName>
</protein>